<protein>
    <submittedName>
        <fullName evidence="1">Sin3 associated polypeptide p18-domain-containing protein</fullName>
    </submittedName>
</protein>
<keyword evidence="2" id="KW-1185">Reference proteome</keyword>
<dbReference type="EMBL" id="MU971364">
    <property type="protein sequence ID" value="KAK9237811.1"/>
    <property type="molecule type" value="Genomic_DNA"/>
</dbReference>
<evidence type="ECO:0000313" key="2">
    <source>
        <dbReference type="Proteomes" id="UP001433508"/>
    </source>
</evidence>
<evidence type="ECO:0000313" key="1">
    <source>
        <dbReference type="EMBL" id="KAK9237811.1"/>
    </source>
</evidence>
<sequence length="209" mass="23637">MADDDRKRTGSPDQDGNNVEKKSTEIDRQKVPPFLVRMFFRRNSFHRLETFLPPVSIATREELQMYTWFNGTLKEILAVFSSVVPEALNCQCTFRHVFQDPQNNLPSLMFKDVAVYTPRGSKGGDANWADIDGKSLDESTLTLGDFQFRIGDYIDVNITSPDAPPPAPTRSGHARGRDWPSNVENKLDRRTSGRGGRFGRSSGDRRWGP</sequence>
<dbReference type="Proteomes" id="UP001433508">
    <property type="component" value="Unassembled WGS sequence"/>
</dbReference>
<proteinExistence type="predicted"/>
<accession>A0ACC3T1M7</accession>
<organism evidence="1 2">
    <name type="scientific">Lipomyces kononenkoae</name>
    <name type="common">Yeast</name>
    <dbReference type="NCBI Taxonomy" id="34357"/>
    <lineage>
        <taxon>Eukaryota</taxon>
        <taxon>Fungi</taxon>
        <taxon>Dikarya</taxon>
        <taxon>Ascomycota</taxon>
        <taxon>Saccharomycotina</taxon>
        <taxon>Lipomycetes</taxon>
        <taxon>Lipomycetales</taxon>
        <taxon>Lipomycetaceae</taxon>
        <taxon>Lipomyces</taxon>
    </lineage>
</organism>
<reference evidence="2" key="1">
    <citation type="journal article" date="2024" name="Front. Bioeng. Biotechnol.">
        <title>Genome-scale model development and genomic sequencing of the oleaginous clade Lipomyces.</title>
        <authorList>
            <person name="Czajka J.J."/>
            <person name="Han Y."/>
            <person name="Kim J."/>
            <person name="Mondo S.J."/>
            <person name="Hofstad B.A."/>
            <person name="Robles A."/>
            <person name="Haridas S."/>
            <person name="Riley R."/>
            <person name="LaButti K."/>
            <person name="Pangilinan J."/>
            <person name="Andreopoulos W."/>
            <person name="Lipzen A."/>
            <person name="Yan J."/>
            <person name="Wang M."/>
            <person name="Ng V."/>
            <person name="Grigoriev I.V."/>
            <person name="Spatafora J.W."/>
            <person name="Magnuson J.K."/>
            <person name="Baker S.E."/>
            <person name="Pomraning K.R."/>
        </authorList>
    </citation>
    <scope>NUCLEOTIDE SEQUENCE [LARGE SCALE GENOMIC DNA]</scope>
    <source>
        <strain evidence="2">CBS 7786</strain>
    </source>
</reference>
<gene>
    <name evidence="1" type="ORF">V1525DRAFT_419169</name>
</gene>
<name>A0ACC3T1M7_LIPKO</name>
<comment type="caution">
    <text evidence="1">The sequence shown here is derived from an EMBL/GenBank/DDBJ whole genome shotgun (WGS) entry which is preliminary data.</text>
</comment>